<comment type="caution">
    <text evidence="2">The sequence shown here is derived from an EMBL/GenBank/DDBJ whole genome shotgun (WGS) entry which is preliminary data.</text>
</comment>
<sequence length="230" mass="25436">MTIVLHTDQKECPNCKCAHPYTGTLTFRAPSLSDLQNQSVFALLESSMMRTFHQYNLPVDTVSVSDPRKVELYLDLSLEVFPSGQDCFNRTGIINVGFVLSNQTYKPPAPFGPFVFIADNYENYMADSVFFSSEGSNKSSHTGIIAGVAGGREEDANNIGIPQLKGARHFTFEEIQSYTKNFSQANGIGSGGHRKVYRGTLPNGELITVKRAQKESMQGGLEFKTEIEML</sequence>
<evidence type="ECO:0000313" key="2">
    <source>
        <dbReference type="EMBL" id="MED6169101.1"/>
    </source>
</evidence>
<accession>A0ABU6V6W3</accession>
<organism evidence="2 3">
    <name type="scientific">Stylosanthes scabra</name>
    <dbReference type="NCBI Taxonomy" id="79078"/>
    <lineage>
        <taxon>Eukaryota</taxon>
        <taxon>Viridiplantae</taxon>
        <taxon>Streptophyta</taxon>
        <taxon>Embryophyta</taxon>
        <taxon>Tracheophyta</taxon>
        <taxon>Spermatophyta</taxon>
        <taxon>Magnoliopsida</taxon>
        <taxon>eudicotyledons</taxon>
        <taxon>Gunneridae</taxon>
        <taxon>Pentapetalae</taxon>
        <taxon>rosids</taxon>
        <taxon>fabids</taxon>
        <taxon>Fabales</taxon>
        <taxon>Fabaceae</taxon>
        <taxon>Papilionoideae</taxon>
        <taxon>50 kb inversion clade</taxon>
        <taxon>dalbergioids sensu lato</taxon>
        <taxon>Dalbergieae</taxon>
        <taxon>Pterocarpus clade</taxon>
        <taxon>Stylosanthes</taxon>
    </lineage>
</organism>
<keyword evidence="3" id="KW-1185">Reference proteome</keyword>
<comment type="subcellular location">
    <subcellularLocation>
        <location evidence="1">Membrane</location>
        <topology evidence="1">Single-pass type I membrane protein</topology>
    </subcellularLocation>
</comment>
<name>A0ABU6V6W3_9FABA</name>
<dbReference type="EMBL" id="JASCZI010151089">
    <property type="protein sequence ID" value="MED6169101.1"/>
    <property type="molecule type" value="Genomic_DNA"/>
</dbReference>
<dbReference type="Gene3D" id="3.30.200.20">
    <property type="entry name" value="Phosphorylase Kinase, domain 1"/>
    <property type="match status" value="1"/>
</dbReference>
<dbReference type="Proteomes" id="UP001341840">
    <property type="component" value="Unassembled WGS sequence"/>
</dbReference>
<dbReference type="InterPro" id="IPR051824">
    <property type="entry name" value="LRR_Rcpt-Like_S/T_Kinase"/>
</dbReference>
<dbReference type="SUPFAM" id="SSF56112">
    <property type="entry name" value="Protein kinase-like (PK-like)"/>
    <property type="match status" value="1"/>
</dbReference>
<proteinExistence type="predicted"/>
<protein>
    <submittedName>
        <fullName evidence="2">Uncharacterized protein</fullName>
    </submittedName>
</protein>
<evidence type="ECO:0000313" key="3">
    <source>
        <dbReference type="Proteomes" id="UP001341840"/>
    </source>
</evidence>
<reference evidence="2 3" key="1">
    <citation type="journal article" date="2023" name="Plants (Basel)">
        <title>Bridging the Gap: Combining Genomics and Transcriptomics Approaches to Understand Stylosanthes scabra, an Orphan Legume from the Brazilian Caatinga.</title>
        <authorList>
            <person name="Ferreira-Neto J.R.C."/>
            <person name="da Silva M.D."/>
            <person name="Binneck E."/>
            <person name="de Melo N.F."/>
            <person name="da Silva R.H."/>
            <person name="de Melo A.L.T.M."/>
            <person name="Pandolfi V."/>
            <person name="Bustamante F.O."/>
            <person name="Brasileiro-Vidal A.C."/>
            <person name="Benko-Iseppon A.M."/>
        </authorList>
    </citation>
    <scope>NUCLEOTIDE SEQUENCE [LARGE SCALE GENOMIC DNA]</scope>
    <source>
        <tissue evidence="2">Leaves</tissue>
    </source>
</reference>
<dbReference type="InterPro" id="IPR011009">
    <property type="entry name" value="Kinase-like_dom_sf"/>
</dbReference>
<dbReference type="PANTHER" id="PTHR48006">
    <property type="entry name" value="LEUCINE-RICH REPEAT-CONTAINING PROTEIN DDB_G0281931-RELATED"/>
    <property type="match status" value="1"/>
</dbReference>
<dbReference type="PANTHER" id="PTHR48006:SF17">
    <property type="entry name" value="LEUCINE-RICH REPEAT PROTEIN KINASE FAMILY PROTEIN"/>
    <property type="match status" value="1"/>
</dbReference>
<gene>
    <name evidence="2" type="ORF">PIB30_018232</name>
</gene>
<evidence type="ECO:0000256" key="1">
    <source>
        <dbReference type="ARBA" id="ARBA00004479"/>
    </source>
</evidence>